<accession>A0A1Q2H053</accession>
<proteinExistence type="predicted"/>
<keyword evidence="1" id="KW-0812">Transmembrane</keyword>
<organism evidence="2 3">
    <name type="scientific">Pseudoalteromonas aliena</name>
    <dbReference type="NCBI Taxonomy" id="247523"/>
    <lineage>
        <taxon>Bacteria</taxon>
        <taxon>Pseudomonadati</taxon>
        <taxon>Pseudomonadota</taxon>
        <taxon>Gammaproteobacteria</taxon>
        <taxon>Alteromonadales</taxon>
        <taxon>Pseudoalteromonadaceae</taxon>
        <taxon>Pseudoalteromonas</taxon>
    </lineage>
</organism>
<dbReference type="KEGG" id="paln:B0W48_13035"/>
<protein>
    <submittedName>
        <fullName evidence="2">Uncharacterized protein</fullName>
    </submittedName>
</protein>
<evidence type="ECO:0000313" key="2">
    <source>
        <dbReference type="EMBL" id="AQQ00651.1"/>
    </source>
</evidence>
<dbReference type="AlphaFoldDB" id="A0A1Q2H053"/>
<name>A0A1Q2H053_9GAMM</name>
<evidence type="ECO:0000313" key="3">
    <source>
        <dbReference type="Proteomes" id="UP000188243"/>
    </source>
</evidence>
<keyword evidence="1" id="KW-0472">Membrane</keyword>
<gene>
    <name evidence="2" type="ORF">B0W48_13035</name>
</gene>
<reference evidence="2 3" key="1">
    <citation type="submission" date="2017-02" db="EMBL/GenBank/DDBJ databases">
        <title>Complete genome sequence of the cold-active Pseudoalteromonas aliena strain EH1 isolated from Arctic seawater.</title>
        <authorList>
            <person name="Kim E."/>
            <person name="Heo E."/>
            <person name="Kim H."/>
            <person name="Kim D."/>
        </authorList>
    </citation>
    <scope>NUCLEOTIDE SEQUENCE [LARGE SCALE GENOMIC DNA]</scope>
    <source>
        <strain evidence="2 3">EH1</strain>
    </source>
</reference>
<feature type="transmembrane region" description="Helical" evidence="1">
    <location>
        <begin position="64"/>
        <end position="81"/>
    </location>
</feature>
<feature type="transmembrane region" description="Helical" evidence="1">
    <location>
        <begin position="203"/>
        <end position="232"/>
    </location>
</feature>
<feature type="transmembrane region" description="Helical" evidence="1">
    <location>
        <begin position="163"/>
        <end position="183"/>
    </location>
</feature>
<feature type="transmembrane region" description="Helical" evidence="1">
    <location>
        <begin position="25"/>
        <end position="44"/>
    </location>
</feature>
<dbReference type="RefSeq" id="WP_077537336.1">
    <property type="nucleotide sequence ID" value="NZ_CP019628.1"/>
</dbReference>
<sequence length="274" mass="32491">MDQFYVFANQYYIEFYSLKGRVKRVLPIALLISMHAAVGIYLSYYFSNGFTTSDNFKSVSGQSFSAVYIIIFVIFIFWFALKIKSAVVKDFSEKYGHQGSKNLNQLKIIWLEKYFPVDRKDYIKYVDNVKPYLNRISGHHWLWTYRTFDFFQMIYNETAKPRILALTLALCSLCTILSLHPSASANFFELVYDIEQHGWVKVAFMLLIAAMFFAEIWIAIRLVTEVLIFILLRSQYVANKYNEKESYFAIYLIDDLVRYHKLPVRKFIYRQYQG</sequence>
<evidence type="ECO:0000256" key="1">
    <source>
        <dbReference type="SAM" id="Phobius"/>
    </source>
</evidence>
<keyword evidence="1" id="KW-1133">Transmembrane helix</keyword>
<dbReference type="EMBL" id="CP019628">
    <property type="protein sequence ID" value="AQQ00651.1"/>
    <property type="molecule type" value="Genomic_DNA"/>
</dbReference>
<dbReference type="Proteomes" id="UP000188243">
    <property type="component" value="Chromosome"/>
</dbReference>
<dbReference type="STRING" id="247523.B0W48_13035"/>